<keyword evidence="15" id="KW-1185">Reference proteome</keyword>
<keyword evidence="8 11" id="KW-0274">FAD</keyword>
<dbReference type="InterPro" id="IPR002218">
    <property type="entry name" value="MnmG-rel"/>
</dbReference>
<evidence type="ECO:0000256" key="7">
    <source>
        <dbReference type="ARBA" id="ARBA00022694"/>
    </source>
</evidence>
<keyword evidence="3 11" id="KW-0963">Cytoplasm</keyword>
<sequence>MSIEPIHIVGGGMAGSEAAWQAANLGVPVILHEMRGVKGTHAHKTDHLAELVCSNSFRSDDHEGNAVGVLHEEMRRLNGLIITTAADHQVPAGSALAVDRDGFSAAITKKLESHPNITIVREEVETIPPEDWSSVIIATGPLTSEALAHAIGELTGEEDLAFFDAIAPIVQLDSVDMTKAWRQSRYDKPGPHGDTAAYINCPMDEDQYNAFIDALLAGDKTEFKDWEKDTPYFEGCLPIEVMAERGRETLRYGPMKPIGLTNAHQPDVKAHAVVQLRQDNALGTLWNMVGFQTKLKYGAQTEIFRMIPGLENAVFSRLGGIHRNTFINSPKLIDNQLRLKKMPRLRFAGQVTGVEGYVESASMGLLAGRFAAAERLGKDLTPPPPTTALGALLTHITGGHLEAGGTFQPMNVNFGLFPPAENVPNKDENGKRIRGKEKGRARKRVMAQRALADIKAWKAATEAETV</sequence>
<dbReference type="SUPFAM" id="SSF51905">
    <property type="entry name" value="FAD/NAD(P)-binding domain"/>
    <property type="match status" value="1"/>
</dbReference>
<dbReference type="PROSITE" id="PS01281">
    <property type="entry name" value="GIDA_2"/>
    <property type="match status" value="1"/>
</dbReference>
<keyword evidence="6 11" id="KW-0808">Transferase</keyword>
<evidence type="ECO:0000313" key="15">
    <source>
        <dbReference type="Proteomes" id="UP001596303"/>
    </source>
</evidence>
<dbReference type="PRINTS" id="PR00411">
    <property type="entry name" value="PNDRDTASEI"/>
</dbReference>
<evidence type="ECO:0000256" key="8">
    <source>
        <dbReference type="ARBA" id="ARBA00022827"/>
    </source>
</evidence>
<reference evidence="15" key="1">
    <citation type="journal article" date="2019" name="Int. J. Syst. Evol. Microbiol.">
        <title>The Global Catalogue of Microorganisms (GCM) 10K type strain sequencing project: providing services to taxonomists for standard genome sequencing and annotation.</title>
        <authorList>
            <consortium name="The Broad Institute Genomics Platform"/>
            <consortium name="The Broad Institute Genome Sequencing Center for Infectious Disease"/>
            <person name="Wu L."/>
            <person name="Ma J."/>
        </authorList>
    </citation>
    <scope>NUCLEOTIDE SEQUENCE [LARGE SCALE GENOMIC DNA]</scope>
    <source>
        <strain evidence="15">CGMCC-1.15741</strain>
    </source>
</reference>
<dbReference type="NCBIfam" id="NF003739">
    <property type="entry name" value="PRK05335.1"/>
    <property type="match status" value="1"/>
</dbReference>
<comment type="function">
    <text evidence="11">Catalyzes the folate-dependent formation of 5-methyl-uridine at position 54 (M-5-U54) in all tRNAs.</text>
</comment>
<dbReference type="RefSeq" id="WP_377381370.1">
    <property type="nucleotide sequence ID" value="NZ_JBHSSW010000066.1"/>
</dbReference>
<comment type="subcellular location">
    <subcellularLocation>
        <location evidence="11">Cytoplasm</location>
    </subcellularLocation>
</comment>
<evidence type="ECO:0000256" key="1">
    <source>
        <dbReference type="ARBA" id="ARBA00001974"/>
    </source>
</evidence>
<evidence type="ECO:0000259" key="13">
    <source>
        <dbReference type="Pfam" id="PF01134"/>
    </source>
</evidence>
<dbReference type="NCBIfam" id="TIGR00137">
    <property type="entry name" value="gid_trmFO"/>
    <property type="match status" value="1"/>
</dbReference>
<feature type="region of interest" description="Disordered" evidence="12">
    <location>
        <begin position="421"/>
        <end position="440"/>
    </location>
</feature>
<accession>A0ABW1SE66</accession>
<keyword evidence="9 11" id="KW-0521">NADP</keyword>
<comment type="caution">
    <text evidence="14">The sequence shown here is derived from an EMBL/GenBank/DDBJ whole genome shotgun (WGS) entry which is preliminary data.</text>
</comment>
<dbReference type="PANTHER" id="PTHR11806">
    <property type="entry name" value="GLUCOSE INHIBITED DIVISION PROTEIN A"/>
    <property type="match status" value="1"/>
</dbReference>
<keyword evidence="10 11" id="KW-0520">NAD</keyword>
<dbReference type="InterPro" id="IPR004417">
    <property type="entry name" value="TrmFO"/>
</dbReference>
<evidence type="ECO:0000256" key="9">
    <source>
        <dbReference type="ARBA" id="ARBA00022857"/>
    </source>
</evidence>
<dbReference type="InterPro" id="IPR020595">
    <property type="entry name" value="MnmG-rel_CS"/>
</dbReference>
<comment type="catalytic activity">
    <reaction evidence="11">
        <text>uridine(54) in tRNA + (6R)-5,10-methylene-5,6,7,8-tetrahydrofolate + NADPH + H(+) = 5-methyluridine(54) in tRNA + (6S)-5,6,7,8-tetrahydrofolate + NADP(+)</text>
        <dbReference type="Rhea" id="RHEA:62372"/>
        <dbReference type="Rhea" id="RHEA-COMP:10167"/>
        <dbReference type="Rhea" id="RHEA-COMP:10193"/>
        <dbReference type="ChEBI" id="CHEBI:15378"/>
        <dbReference type="ChEBI" id="CHEBI:15636"/>
        <dbReference type="ChEBI" id="CHEBI:57453"/>
        <dbReference type="ChEBI" id="CHEBI:57783"/>
        <dbReference type="ChEBI" id="CHEBI:58349"/>
        <dbReference type="ChEBI" id="CHEBI:65315"/>
        <dbReference type="ChEBI" id="CHEBI:74447"/>
        <dbReference type="EC" id="2.1.1.74"/>
    </reaction>
</comment>
<dbReference type="HAMAP" id="MF_01037">
    <property type="entry name" value="TrmFO"/>
    <property type="match status" value="1"/>
</dbReference>
<comment type="catalytic activity">
    <reaction evidence="11">
        <text>uridine(54) in tRNA + (6R)-5,10-methylene-5,6,7,8-tetrahydrofolate + NADH + H(+) = 5-methyluridine(54) in tRNA + (6S)-5,6,7,8-tetrahydrofolate + NAD(+)</text>
        <dbReference type="Rhea" id="RHEA:16873"/>
        <dbReference type="Rhea" id="RHEA-COMP:10167"/>
        <dbReference type="Rhea" id="RHEA-COMP:10193"/>
        <dbReference type="ChEBI" id="CHEBI:15378"/>
        <dbReference type="ChEBI" id="CHEBI:15636"/>
        <dbReference type="ChEBI" id="CHEBI:57453"/>
        <dbReference type="ChEBI" id="CHEBI:57540"/>
        <dbReference type="ChEBI" id="CHEBI:57945"/>
        <dbReference type="ChEBI" id="CHEBI:65315"/>
        <dbReference type="ChEBI" id="CHEBI:74447"/>
        <dbReference type="EC" id="2.1.1.74"/>
    </reaction>
</comment>
<comment type="cofactor">
    <cofactor evidence="1 11">
        <name>FAD</name>
        <dbReference type="ChEBI" id="CHEBI:57692"/>
    </cofactor>
</comment>
<dbReference type="EMBL" id="JBHSSW010000066">
    <property type="protein sequence ID" value="MFC6199844.1"/>
    <property type="molecule type" value="Genomic_DNA"/>
</dbReference>
<evidence type="ECO:0000256" key="2">
    <source>
        <dbReference type="ARBA" id="ARBA00003717"/>
    </source>
</evidence>
<evidence type="ECO:0000256" key="11">
    <source>
        <dbReference type="HAMAP-Rule" id="MF_01037"/>
    </source>
</evidence>
<comment type="similarity">
    <text evidence="11">Belongs to the MnmG family. TrmFO subfamily.</text>
</comment>
<name>A0ABW1SE66_9PROT</name>
<feature type="domain" description="MnmG N-terminal" evidence="13">
    <location>
        <begin position="6"/>
        <end position="378"/>
    </location>
</feature>
<gene>
    <name evidence="11 14" type="primary">trmFO</name>
    <name evidence="14" type="ORF">ACFQDM_17335</name>
</gene>
<dbReference type="EC" id="2.1.1.74" evidence="11"/>
<dbReference type="Proteomes" id="UP001596303">
    <property type="component" value="Unassembled WGS sequence"/>
</dbReference>
<keyword evidence="5 11" id="KW-0285">Flavoprotein</keyword>
<dbReference type="InterPro" id="IPR036188">
    <property type="entry name" value="FAD/NAD-bd_sf"/>
</dbReference>
<evidence type="ECO:0000313" key="14">
    <source>
        <dbReference type="EMBL" id="MFC6199844.1"/>
    </source>
</evidence>
<evidence type="ECO:0000256" key="5">
    <source>
        <dbReference type="ARBA" id="ARBA00022630"/>
    </source>
</evidence>
<organism evidence="14 15">
    <name type="scientific">Ponticaulis profundi</name>
    <dbReference type="NCBI Taxonomy" id="2665222"/>
    <lineage>
        <taxon>Bacteria</taxon>
        <taxon>Pseudomonadati</taxon>
        <taxon>Pseudomonadota</taxon>
        <taxon>Alphaproteobacteria</taxon>
        <taxon>Hyphomonadales</taxon>
        <taxon>Hyphomonadaceae</taxon>
        <taxon>Ponticaulis</taxon>
    </lineage>
</organism>
<dbReference type="InterPro" id="IPR040131">
    <property type="entry name" value="MnmG_N"/>
</dbReference>
<evidence type="ECO:0000256" key="3">
    <source>
        <dbReference type="ARBA" id="ARBA00022490"/>
    </source>
</evidence>
<evidence type="ECO:0000256" key="6">
    <source>
        <dbReference type="ARBA" id="ARBA00022679"/>
    </source>
</evidence>
<dbReference type="Pfam" id="PF01134">
    <property type="entry name" value="GIDA"/>
    <property type="match status" value="1"/>
</dbReference>
<feature type="binding site" evidence="11">
    <location>
        <begin position="10"/>
        <end position="15"/>
    </location>
    <ligand>
        <name>FAD</name>
        <dbReference type="ChEBI" id="CHEBI:57692"/>
    </ligand>
</feature>
<proteinExistence type="inferred from homology"/>
<protein>
    <recommendedName>
        <fullName evidence="11">Methylenetetrahydrofolate--tRNA-(uracil-5-)-methyltransferase TrmFO</fullName>
        <ecNumber evidence="11">2.1.1.74</ecNumber>
    </recommendedName>
    <alternativeName>
        <fullName evidence="11">Folate-dependent tRNA (uracil-5-)-methyltransferase</fullName>
    </alternativeName>
    <alternativeName>
        <fullName evidence="11">Folate-dependent tRNA(M-5-U54)-methyltransferase</fullName>
    </alternativeName>
</protein>
<evidence type="ECO:0000256" key="4">
    <source>
        <dbReference type="ARBA" id="ARBA00022603"/>
    </source>
</evidence>
<keyword evidence="4 11" id="KW-0489">Methyltransferase</keyword>
<evidence type="ECO:0000256" key="12">
    <source>
        <dbReference type="SAM" id="MobiDB-lite"/>
    </source>
</evidence>
<keyword evidence="7 11" id="KW-0819">tRNA processing</keyword>
<dbReference type="PANTHER" id="PTHR11806:SF2">
    <property type="entry name" value="METHYLENETETRAHYDROFOLATE--TRNA-(URACIL-5-)-METHYLTRANSFERASE TRMFO"/>
    <property type="match status" value="1"/>
</dbReference>
<evidence type="ECO:0000256" key="10">
    <source>
        <dbReference type="ARBA" id="ARBA00023027"/>
    </source>
</evidence>
<dbReference type="Gene3D" id="3.50.50.60">
    <property type="entry name" value="FAD/NAD(P)-binding domain"/>
    <property type="match status" value="2"/>
</dbReference>
<comment type="function">
    <text evidence="2">NAD-binding protein involved in the addition of a carboxymethylaminomethyl (cmnm) group at the wobble position (U34) of certain tRNAs, forming tRNA-cmnm(5)s(2)U34.</text>
</comment>